<name>A0A9Q3PSE6_9BASI</name>
<comment type="caution">
    <text evidence="2">The sequence shown here is derived from an EMBL/GenBank/DDBJ whole genome shotgun (WGS) entry which is preliminary data.</text>
</comment>
<accession>A0A9Q3PSE6</accession>
<protein>
    <submittedName>
        <fullName evidence="2">Uncharacterized protein</fullName>
    </submittedName>
</protein>
<gene>
    <name evidence="2" type="ORF">O181_111325</name>
</gene>
<sequence>MRPHRPPDDTPTLPPHLGPHHSLRFHTPSLTIFKLTWCPPKMPPPPLTILMLCPPNMPPTVLTILMLAVPSQHASNATLTLLQPPQDETTILPPISALTAPYASAPAGCNP</sequence>
<keyword evidence="3" id="KW-1185">Reference proteome</keyword>
<organism evidence="2 3">
    <name type="scientific">Austropuccinia psidii MF-1</name>
    <dbReference type="NCBI Taxonomy" id="1389203"/>
    <lineage>
        <taxon>Eukaryota</taxon>
        <taxon>Fungi</taxon>
        <taxon>Dikarya</taxon>
        <taxon>Basidiomycota</taxon>
        <taxon>Pucciniomycotina</taxon>
        <taxon>Pucciniomycetes</taxon>
        <taxon>Pucciniales</taxon>
        <taxon>Sphaerophragmiaceae</taxon>
        <taxon>Austropuccinia</taxon>
    </lineage>
</organism>
<evidence type="ECO:0000256" key="1">
    <source>
        <dbReference type="SAM" id="MobiDB-lite"/>
    </source>
</evidence>
<dbReference type="EMBL" id="AVOT02088487">
    <property type="protein sequence ID" value="MBW0571610.1"/>
    <property type="molecule type" value="Genomic_DNA"/>
</dbReference>
<evidence type="ECO:0000313" key="3">
    <source>
        <dbReference type="Proteomes" id="UP000765509"/>
    </source>
</evidence>
<feature type="region of interest" description="Disordered" evidence="1">
    <location>
        <begin position="1"/>
        <end position="21"/>
    </location>
</feature>
<dbReference type="AlphaFoldDB" id="A0A9Q3PSE6"/>
<dbReference type="Proteomes" id="UP000765509">
    <property type="component" value="Unassembled WGS sequence"/>
</dbReference>
<reference evidence="2" key="1">
    <citation type="submission" date="2021-03" db="EMBL/GenBank/DDBJ databases">
        <title>Draft genome sequence of rust myrtle Austropuccinia psidii MF-1, a brazilian biotype.</title>
        <authorList>
            <person name="Quecine M.C."/>
            <person name="Pachon D.M.R."/>
            <person name="Bonatelli M.L."/>
            <person name="Correr F.H."/>
            <person name="Franceschini L.M."/>
            <person name="Leite T.F."/>
            <person name="Margarido G.R.A."/>
            <person name="Almeida C.A."/>
            <person name="Ferrarezi J.A."/>
            <person name="Labate C.A."/>
        </authorList>
    </citation>
    <scope>NUCLEOTIDE SEQUENCE</scope>
    <source>
        <strain evidence="2">MF-1</strain>
    </source>
</reference>
<evidence type="ECO:0000313" key="2">
    <source>
        <dbReference type="EMBL" id="MBW0571610.1"/>
    </source>
</evidence>
<proteinExistence type="predicted"/>